<reference evidence="2" key="1">
    <citation type="submission" date="2016-11" db="UniProtKB">
        <authorList>
            <consortium name="WormBaseParasite"/>
        </authorList>
    </citation>
    <scope>IDENTIFICATION</scope>
</reference>
<dbReference type="AlphaFoldDB" id="A0A1I8IV33"/>
<organism evidence="1 2">
    <name type="scientific">Macrostomum lignano</name>
    <dbReference type="NCBI Taxonomy" id="282301"/>
    <lineage>
        <taxon>Eukaryota</taxon>
        <taxon>Metazoa</taxon>
        <taxon>Spiralia</taxon>
        <taxon>Lophotrochozoa</taxon>
        <taxon>Platyhelminthes</taxon>
        <taxon>Rhabditophora</taxon>
        <taxon>Macrostomorpha</taxon>
        <taxon>Macrostomida</taxon>
        <taxon>Macrostomidae</taxon>
        <taxon>Macrostomum</taxon>
    </lineage>
</organism>
<dbReference type="Proteomes" id="UP000095280">
    <property type="component" value="Unplaced"/>
</dbReference>
<sequence>GSRFVELPTAWPVFTWPGHLFSLLAAYGVDPNAHLNLCACAAARWRPSRRAFCPASGTCCGACWSPMRDCDALMQTTDLLLRRLGVDANSGLAGLPAARYLRLLLLAGCRPDRLGRPSDIAGVLLAVWRSLRRPTAAEAATAAAAAAAASGGNPKQPTAASTLANPIDEEAESVCFSLTDCLMSCWPSLAA</sequence>
<protein>
    <submittedName>
        <fullName evidence="2">ANK_REP_REGION domain-containing protein</fullName>
    </submittedName>
</protein>
<accession>A0A1I8IV33</accession>
<evidence type="ECO:0000313" key="2">
    <source>
        <dbReference type="WBParaSite" id="maker-uti_cns_0017218-snap-gene-0.2-mRNA-1"/>
    </source>
</evidence>
<evidence type="ECO:0000313" key="1">
    <source>
        <dbReference type="Proteomes" id="UP000095280"/>
    </source>
</evidence>
<dbReference type="WBParaSite" id="maker-uti_cns_0017218-snap-gene-0.2-mRNA-1">
    <property type="protein sequence ID" value="maker-uti_cns_0017218-snap-gene-0.2-mRNA-1"/>
    <property type="gene ID" value="maker-uti_cns_0017218-snap-gene-0.2"/>
</dbReference>
<keyword evidence="1" id="KW-1185">Reference proteome</keyword>
<name>A0A1I8IV33_9PLAT</name>
<proteinExistence type="predicted"/>